<keyword evidence="9" id="KW-1185">Reference proteome</keyword>
<dbReference type="Proteomes" id="UP000265962">
    <property type="component" value="Unassembled WGS sequence"/>
</dbReference>
<dbReference type="AlphaFoldDB" id="A0A375I0W7"/>
<gene>
    <name evidence="8" type="ORF">PROPJV5_0684</name>
</gene>
<evidence type="ECO:0000256" key="4">
    <source>
        <dbReference type="ARBA" id="ARBA00023088"/>
    </source>
</evidence>
<name>A0A375I0W7_9ACTN</name>
<keyword evidence="2" id="KW-0964">Secreted</keyword>
<evidence type="ECO:0000259" key="7">
    <source>
        <dbReference type="PROSITE" id="PS50847"/>
    </source>
</evidence>
<feature type="region of interest" description="Disordered" evidence="5">
    <location>
        <begin position="221"/>
        <end position="260"/>
    </location>
</feature>
<evidence type="ECO:0000256" key="5">
    <source>
        <dbReference type="SAM" id="MobiDB-lite"/>
    </source>
</evidence>
<dbReference type="SUPFAM" id="SSF49319">
    <property type="entry name" value="Actinoxanthin-like"/>
    <property type="match status" value="1"/>
</dbReference>
<evidence type="ECO:0000256" key="3">
    <source>
        <dbReference type="ARBA" id="ARBA00022729"/>
    </source>
</evidence>
<proteinExistence type="predicted"/>
<feature type="domain" description="Gram-positive cocci surface proteins LPxTG" evidence="7">
    <location>
        <begin position="255"/>
        <end position="287"/>
    </location>
</feature>
<feature type="signal peptide" evidence="6">
    <location>
        <begin position="1"/>
        <end position="30"/>
    </location>
</feature>
<reference evidence="9" key="1">
    <citation type="submission" date="2018-02" db="EMBL/GenBank/DDBJ databases">
        <authorList>
            <person name="Hornung B."/>
        </authorList>
    </citation>
    <scope>NUCLEOTIDE SEQUENCE [LARGE SCALE GENOMIC DNA]</scope>
</reference>
<keyword evidence="3 6" id="KW-0732">Signal</keyword>
<protein>
    <submittedName>
        <fullName evidence="8">Neocarzinostatin-like</fullName>
    </submittedName>
</protein>
<evidence type="ECO:0000256" key="6">
    <source>
        <dbReference type="SAM" id="SignalP"/>
    </source>
</evidence>
<keyword evidence="1" id="KW-0134">Cell wall</keyword>
<accession>A0A375I0W7</accession>
<sequence>MSILKKTAAGLSTAALVGAGIVLGAGSAMANPADTLTLNQPSAHDITADVNCADGWGGNIVVSLGGVEQGAVEVPSHDGTAQTDTVQIGYIGTGVVTAELYCNTYDANATEASASDSVNQEGVLDITPSSWTSGDTVEITGSGYAPNSEVTVNLYDADADYNRASDTVLHTWTITADESGNITLSVVLPYDESGNFRLEAVGTDAGGNSIMASTGYYWDAPETAGDNSEATAGTDESVPSDTPVTNTSSDRPQALPKTGSDAADLAGLGLAGVIAAGAGAAVLRRKH</sequence>
<evidence type="ECO:0000256" key="1">
    <source>
        <dbReference type="ARBA" id="ARBA00022512"/>
    </source>
</evidence>
<dbReference type="InterPro" id="IPR027273">
    <property type="entry name" value="Neocarzinostatin-like"/>
</dbReference>
<evidence type="ECO:0000313" key="8">
    <source>
        <dbReference type="EMBL" id="SPF67725.1"/>
    </source>
</evidence>
<dbReference type="PROSITE" id="PS50847">
    <property type="entry name" value="GRAM_POS_ANCHORING"/>
    <property type="match status" value="1"/>
</dbReference>
<organism evidence="8 9">
    <name type="scientific">Propionibacterium ruminifibrarum</name>
    <dbReference type="NCBI Taxonomy" id="1962131"/>
    <lineage>
        <taxon>Bacteria</taxon>
        <taxon>Bacillati</taxon>
        <taxon>Actinomycetota</taxon>
        <taxon>Actinomycetes</taxon>
        <taxon>Propionibacteriales</taxon>
        <taxon>Propionibacteriaceae</taxon>
        <taxon>Propionibacterium</taxon>
    </lineage>
</organism>
<dbReference type="Gene3D" id="2.60.40.230">
    <property type="entry name" value="Neocarzinostatin-like"/>
    <property type="match status" value="1"/>
</dbReference>
<feature type="chain" id="PRO_5016638362" evidence="6">
    <location>
        <begin position="31"/>
        <end position="287"/>
    </location>
</feature>
<dbReference type="InterPro" id="IPR019931">
    <property type="entry name" value="LPXTG_anchor"/>
</dbReference>
<evidence type="ECO:0000256" key="2">
    <source>
        <dbReference type="ARBA" id="ARBA00022525"/>
    </source>
</evidence>
<feature type="compositionally biased region" description="Polar residues" evidence="5">
    <location>
        <begin position="237"/>
        <end position="251"/>
    </location>
</feature>
<dbReference type="RefSeq" id="WP_182858553.1">
    <property type="nucleotide sequence ID" value="NZ_OMOH01000002.1"/>
</dbReference>
<keyword evidence="4" id="KW-0572">Peptidoglycan-anchor</keyword>
<dbReference type="NCBIfam" id="TIGR01167">
    <property type="entry name" value="LPXTG_anchor"/>
    <property type="match status" value="1"/>
</dbReference>
<evidence type="ECO:0000313" key="9">
    <source>
        <dbReference type="Proteomes" id="UP000265962"/>
    </source>
</evidence>
<dbReference type="EMBL" id="OMOH01000002">
    <property type="protein sequence ID" value="SPF67725.1"/>
    <property type="molecule type" value="Genomic_DNA"/>
</dbReference>